<dbReference type="Proteomes" id="UP000007435">
    <property type="component" value="Chromosome"/>
</dbReference>
<dbReference type="HOGENOM" id="CLU_982781_0_0_10"/>
<organism evidence="2 3">
    <name type="scientific">Leadbetterella byssophila (strain DSM 17132 / JCM 16389 / KACC 11308 / NBRC 106382 / 4M15)</name>
    <dbReference type="NCBI Taxonomy" id="649349"/>
    <lineage>
        <taxon>Bacteria</taxon>
        <taxon>Pseudomonadati</taxon>
        <taxon>Bacteroidota</taxon>
        <taxon>Cytophagia</taxon>
        <taxon>Cytophagales</taxon>
        <taxon>Leadbetterellaceae</taxon>
        <taxon>Leadbetterella</taxon>
    </lineage>
</organism>
<feature type="domain" description="DUF6973" evidence="1">
    <location>
        <begin position="13"/>
        <end position="67"/>
    </location>
</feature>
<reference key="1">
    <citation type="submission" date="2010-11" db="EMBL/GenBank/DDBJ databases">
        <title>The complete genome of Leadbetterella byssophila DSM 17132.</title>
        <authorList>
            <consortium name="US DOE Joint Genome Institute (JGI-PGF)"/>
            <person name="Lucas S."/>
            <person name="Copeland A."/>
            <person name="Lapidus A."/>
            <person name="Glavina del Rio T."/>
            <person name="Dalin E."/>
            <person name="Tice H."/>
            <person name="Bruce D."/>
            <person name="Goodwin L."/>
            <person name="Pitluck S."/>
            <person name="Kyrpides N."/>
            <person name="Mavromatis K."/>
            <person name="Ivanova N."/>
            <person name="Teshima H."/>
            <person name="Brettin T."/>
            <person name="Detter J.C."/>
            <person name="Han C."/>
            <person name="Tapia R."/>
            <person name="Land M."/>
            <person name="Hauser L."/>
            <person name="Markowitz V."/>
            <person name="Cheng J.-F."/>
            <person name="Hugenholtz P."/>
            <person name="Woyke T."/>
            <person name="Wu D."/>
            <person name="Tindall B."/>
            <person name="Pomrenke H.G."/>
            <person name="Brambilla E."/>
            <person name="Klenk H.-P."/>
            <person name="Eisen J.A."/>
        </authorList>
    </citation>
    <scope>NUCLEOTIDE SEQUENCE [LARGE SCALE GENOMIC DNA]</scope>
    <source>
        <strain>DSM 17132</strain>
    </source>
</reference>
<dbReference type="OrthoDB" id="1496068at2"/>
<dbReference type="InterPro" id="IPR054246">
    <property type="entry name" value="DUF6973"/>
</dbReference>
<keyword evidence="3" id="KW-1185">Reference proteome</keyword>
<proteinExistence type="predicted"/>
<protein>
    <recommendedName>
        <fullName evidence="1">DUF6973 domain-containing protein</fullName>
    </recommendedName>
</protein>
<sequence length="283" mass="32456">MVGKYGARRYATVSKARDVAEGFLEAHECNDSGMSKAMDLHNNKVGFNYFETIAERYKEGLFNYSVRVNTSDNDISTYVHGMSIVVKTTEPEINAVNGSTLVRFQKFQRLGDTRRLKDKAEPHFQESRLINNIKNKNKCNFQNSNCSPASATHLKVLIMKNLLFVFVLFFTLMSCEEKFEKEKYDVQFTVRNTTDEVVKLNVDEISGKIKWEKSLSPGEVYDIKFNIKKDIDISEGGFIFKATFPDGESVEVNSGYFTNYQIGKKNPQHYFITNEGIKDSEER</sequence>
<accession>E4RR52</accession>
<dbReference type="Pfam" id="PF22322">
    <property type="entry name" value="DUF6973"/>
    <property type="match status" value="1"/>
</dbReference>
<dbReference type="AlphaFoldDB" id="E4RR52"/>
<evidence type="ECO:0000313" key="3">
    <source>
        <dbReference type="Proteomes" id="UP000007435"/>
    </source>
</evidence>
<dbReference type="EMBL" id="CP002305">
    <property type="protein sequence ID" value="ADQ16647.1"/>
    <property type="molecule type" value="Genomic_DNA"/>
</dbReference>
<evidence type="ECO:0000259" key="1">
    <source>
        <dbReference type="Pfam" id="PF22322"/>
    </source>
</evidence>
<name>E4RR52_LEAB4</name>
<evidence type="ECO:0000313" key="2">
    <source>
        <dbReference type="EMBL" id="ADQ16647.1"/>
    </source>
</evidence>
<reference evidence="2 3" key="2">
    <citation type="journal article" date="2011" name="Stand. Genomic Sci.">
        <title>Complete genome sequence of Leadbetterella byssophila type strain (4M15).</title>
        <authorList>
            <person name="Abt B."/>
            <person name="Teshima H."/>
            <person name="Lucas S."/>
            <person name="Lapidus A."/>
            <person name="Del Rio T.G."/>
            <person name="Nolan M."/>
            <person name="Tice H."/>
            <person name="Cheng J.F."/>
            <person name="Pitluck S."/>
            <person name="Liolios K."/>
            <person name="Pagani I."/>
            <person name="Ivanova N."/>
            <person name="Mavromatis K."/>
            <person name="Pati A."/>
            <person name="Tapia R."/>
            <person name="Han C."/>
            <person name="Goodwin L."/>
            <person name="Chen A."/>
            <person name="Palaniappan K."/>
            <person name="Land M."/>
            <person name="Hauser L."/>
            <person name="Chang Y.J."/>
            <person name="Jeffries C.D."/>
            <person name="Rohde M."/>
            <person name="Goker M."/>
            <person name="Tindall B.J."/>
            <person name="Detter J.C."/>
            <person name="Woyke T."/>
            <person name="Bristow J."/>
            <person name="Eisen J.A."/>
            <person name="Markowitz V."/>
            <person name="Hugenholtz P."/>
            <person name="Klenk H.P."/>
            <person name="Kyrpides N.C."/>
        </authorList>
    </citation>
    <scope>NUCLEOTIDE SEQUENCE [LARGE SCALE GENOMIC DNA]</scope>
    <source>
        <strain evidence="3">DSM 17132 / JCM 16389 / KACC 11308 / NBRC 106382 / 4M15</strain>
    </source>
</reference>
<gene>
    <name evidence="2" type="ordered locus">Lbys_0902</name>
</gene>
<dbReference type="KEGG" id="lby:Lbys_0902"/>